<evidence type="ECO:0000256" key="4">
    <source>
        <dbReference type="ARBA" id="ARBA00022801"/>
    </source>
</evidence>
<dbReference type="Gene3D" id="3.90.1680.10">
    <property type="entry name" value="SOS response associated peptidase-like"/>
    <property type="match status" value="1"/>
</dbReference>
<dbReference type="GO" id="GO:0016829">
    <property type="term" value="F:lyase activity"/>
    <property type="evidence" value="ECO:0007669"/>
    <property type="project" value="UniProtKB-KW"/>
</dbReference>
<evidence type="ECO:0000256" key="1">
    <source>
        <dbReference type="ARBA" id="ARBA00008136"/>
    </source>
</evidence>
<keyword evidence="5" id="KW-0190">Covalent protein-DNA linkage</keyword>
<accession>A0AB35U954</accession>
<dbReference type="SUPFAM" id="SSF143081">
    <property type="entry name" value="BB1717-like"/>
    <property type="match status" value="1"/>
</dbReference>
<evidence type="ECO:0000256" key="3">
    <source>
        <dbReference type="ARBA" id="ARBA00022763"/>
    </source>
</evidence>
<dbReference type="AlphaFoldDB" id="A0AB35U954"/>
<dbReference type="EMBL" id="JALBUR010000022">
    <property type="protein sequence ID" value="MDX8420104.1"/>
    <property type="molecule type" value="Genomic_DNA"/>
</dbReference>
<protein>
    <recommendedName>
        <fullName evidence="8">Abasic site processing protein</fullName>
        <ecNumber evidence="8">3.4.-.-</ecNumber>
    </recommendedName>
</protein>
<dbReference type="PANTHER" id="PTHR13604">
    <property type="entry name" value="DC12-RELATED"/>
    <property type="match status" value="1"/>
</dbReference>
<dbReference type="EC" id="3.4.-.-" evidence="8"/>
<gene>
    <name evidence="9" type="ORF">MOZ60_08365</name>
</gene>
<comment type="caution">
    <text evidence="9">The sequence shown here is derived from an EMBL/GenBank/DDBJ whole genome shotgun (WGS) entry which is preliminary data.</text>
</comment>
<sequence length="187" mass="21643">MCGRYQFYDNKSISIRHLIEMARQKMPPAEFEQLSLFEVFPGQKVLIGAFDQKAQRFGSCIMKWGYTRGNGMVINARSETFLYSPFFADSCPCAIQCSGYYEWSKQPRRKYYFTSKTDPVYLAGICHQEADGLHFVILTEDARNAQKEIHDRQPIMLDQEKAKAWCKDITMPLSQISLQDRIIQIAA</sequence>
<dbReference type="GO" id="GO:0106300">
    <property type="term" value="P:protein-DNA covalent cross-linking repair"/>
    <property type="evidence" value="ECO:0007669"/>
    <property type="project" value="InterPro"/>
</dbReference>
<keyword evidence="7" id="KW-0456">Lyase</keyword>
<comment type="similarity">
    <text evidence="1 8">Belongs to the SOS response-associated peptidase family.</text>
</comment>
<reference evidence="9 10" key="1">
    <citation type="submission" date="2022-03" db="EMBL/GenBank/DDBJ databases">
        <title>Novel taxa within the pig intestine.</title>
        <authorList>
            <person name="Wylensek D."/>
            <person name="Bishof K."/>
            <person name="Afrizal A."/>
            <person name="Clavel T."/>
        </authorList>
    </citation>
    <scope>NUCLEOTIDE SEQUENCE [LARGE SCALE GENOMIC DNA]</scope>
    <source>
        <strain evidence="9 10">CLA-KB-P133</strain>
    </source>
</reference>
<dbReference type="RefSeq" id="WP_370596330.1">
    <property type="nucleotide sequence ID" value="NZ_JALBUR010000022.1"/>
</dbReference>
<keyword evidence="4 8" id="KW-0378">Hydrolase</keyword>
<dbReference type="GO" id="GO:0008233">
    <property type="term" value="F:peptidase activity"/>
    <property type="evidence" value="ECO:0007669"/>
    <property type="project" value="UniProtKB-KW"/>
</dbReference>
<organism evidence="9 10">
    <name type="scientific">Grylomicrobium aquisgranensis</name>
    <dbReference type="NCBI Taxonomy" id="2926318"/>
    <lineage>
        <taxon>Bacteria</taxon>
        <taxon>Bacillati</taxon>
        <taxon>Bacillota</taxon>
        <taxon>Erysipelotrichia</taxon>
        <taxon>Erysipelotrichales</taxon>
        <taxon>Erysipelotrichaceae</taxon>
        <taxon>Grylomicrobium</taxon>
    </lineage>
</organism>
<evidence type="ECO:0000256" key="2">
    <source>
        <dbReference type="ARBA" id="ARBA00022670"/>
    </source>
</evidence>
<dbReference type="Pfam" id="PF02586">
    <property type="entry name" value="SRAP"/>
    <property type="match status" value="1"/>
</dbReference>
<evidence type="ECO:0000256" key="6">
    <source>
        <dbReference type="ARBA" id="ARBA00023125"/>
    </source>
</evidence>
<evidence type="ECO:0000256" key="7">
    <source>
        <dbReference type="ARBA" id="ARBA00023239"/>
    </source>
</evidence>
<evidence type="ECO:0000313" key="9">
    <source>
        <dbReference type="EMBL" id="MDX8420104.1"/>
    </source>
</evidence>
<dbReference type="InterPro" id="IPR003738">
    <property type="entry name" value="SRAP"/>
</dbReference>
<keyword evidence="3" id="KW-0227">DNA damage</keyword>
<dbReference type="InterPro" id="IPR036590">
    <property type="entry name" value="SRAP-like"/>
</dbReference>
<evidence type="ECO:0000256" key="8">
    <source>
        <dbReference type="RuleBase" id="RU364100"/>
    </source>
</evidence>
<evidence type="ECO:0000313" key="10">
    <source>
        <dbReference type="Proteomes" id="UP001286174"/>
    </source>
</evidence>
<name>A0AB35U954_9FIRM</name>
<keyword evidence="6" id="KW-0238">DNA-binding</keyword>
<dbReference type="GO" id="GO:0006508">
    <property type="term" value="P:proteolysis"/>
    <property type="evidence" value="ECO:0007669"/>
    <property type="project" value="UniProtKB-KW"/>
</dbReference>
<evidence type="ECO:0000256" key="5">
    <source>
        <dbReference type="ARBA" id="ARBA00023124"/>
    </source>
</evidence>
<dbReference type="PANTHER" id="PTHR13604:SF0">
    <property type="entry name" value="ABASIC SITE PROCESSING PROTEIN HMCES"/>
    <property type="match status" value="1"/>
</dbReference>
<dbReference type="GO" id="GO:0003697">
    <property type="term" value="F:single-stranded DNA binding"/>
    <property type="evidence" value="ECO:0007669"/>
    <property type="project" value="InterPro"/>
</dbReference>
<dbReference type="Proteomes" id="UP001286174">
    <property type="component" value="Unassembled WGS sequence"/>
</dbReference>
<keyword evidence="2 8" id="KW-0645">Protease</keyword>
<keyword evidence="10" id="KW-1185">Reference proteome</keyword>
<proteinExistence type="inferred from homology"/>